<sequence length="210" mass="23558">MSKAMYSAAMLEFLQVTYEECDVEETTRLFNYAFGLEKTVSQIKGALANHKILSGRTGRFDKGSRPWNTGKKGLQAGGRSAETRFKKGDKPANLKPIGHERICSKDGTILIKVAERNPYTGAATRYRPKHHVVWEQHHGPLPEGSVLRFIDGNQLNCDISNLELVSKAVHLRLNQTDYQDLPPEVKPTMKACVELEVAVFGRQKRKKAHA</sequence>
<organism evidence="3 4">
    <name type="scientific">Bowmanella dokdonensis</name>
    <dbReference type="NCBI Taxonomy" id="751969"/>
    <lineage>
        <taxon>Bacteria</taxon>
        <taxon>Pseudomonadati</taxon>
        <taxon>Pseudomonadota</taxon>
        <taxon>Gammaproteobacteria</taxon>
        <taxon>Alteromonadales</taxon>
        <taxon>Alteromonadaceae</taxon>
        <taxon>Bowmanella</taxon>
    </lineage>
</organism>
<dbReference type="GO" id="GO:0004519">
    <property type="term" value="F:endonuclease activity"/>
    <property type="evidence" value="ECO:0007669"/>
    <property type="project" value="UniProtKB-KW"/>
</dbReference>
<dbReference type="InterPro" id="IPR003615">
    <property type="entry name" value="HNH_nuc"/>
</dbReference>
<dbReference type="AlphaFoldDB" id="A0A939IQ79"/>
<keyword evidence="3" id="KW-0378">Hydrolase</keyword>
<gene>
    <name evidence="3" type="ORF">J0A66_05840</name>
</gene>
<evidence type="ECO:0000259" key="2">
    <source>
        <dbReference type="Pfam" id="PF13392"/>
    </source>
</evidence>
<dbReference type="SUPFAM" id="SSF54060">
    <property type="entry name" value="His-Me finger endonucleases"/>
    <property type="match status" value="1"/>
</dbReference>
<protein>
    <submittedName>
        <fullName evidence="3">HNH endonuclease</fullName>
    </submittedName>
</protein>
<dbReference type="EMBL" id="JAFKCV010000003">
    <property type="protein sequence ID" value="MBN7824744.1"/>
    <property type="molecule type" value="Genomic_DNA"/>
</dbReference>
<dbReference type="InterPro" id="IPR044925">
    <property type="entry name" value="His-Me_finger_sf"/>
</dbReference>
<dbReference type="Proteomes" id="UP000664654">
    <property type="component" value="Unassembled WGS sequence"/>
</dbReference>
<proteinExistence type="predicted"/>
<feature type="region of interest" description="Disordered" evidence="1">
    <location>
        <begin position="58"/>
        <end position="79"/>
    </location>
</feature>
<feature type="domain" description="HNH nuclease" evidence="2">
    <location>
        <begin position="128"/>
        <end position="171"/>
    </location>
</feature>
<dbReference type="Gene3D" id="3.90.75.20">
    <property type="match status" value="1"/>
</dbReference>
<evidence type="ECO:0000256" key="1">
    <source>
        <dbReference type="SAM" id="MobiDB-lite"/>
    </source>
</evidence>
<reference evidence="3" key="1">
    <citation type="submission" date="2021-03" db="EMBL/GenBank/DDBJ databases">
        <title>novel species isolated from a fishpond in China.</title>
        <authorList>
            <person name="Lu H."/>
            <person name="Cai Z."/>
        </authorList>
    </citation>
    <scope>NUCLEOTIDE SEQUENCE</scope>
    <source>
        <strain evidence="3">JCM 30855</strain>
    </source>
</reference>
<name>A0A939IQ79_9ALTE</name>
<evidence type="ECO:0000313" key="3">
    <source>
        <dbReference type="EMBL" id="MBN7824744.1"/>
    </source>
</evidence>
<dbReference type="RefSeq" id="WP_206572867.1">
    <property type="nucleotide sequence ID" value="NZ_JAFKCV010000003.1"/>
</dbReference>
<keyword evidence="3" id="KW-0540">Nuclease</keyword>
<keyword evidence="4" id="KW-1185">Reference proteome</keyword>
<accession>A0A939IQ79</accession>
<dbReference type="Pfam" id="PF13392">
    <property type="entry name" value="HNH_3"/>
    <property type="match status" value="1"/>
</dbReference>
<evidence type="ECO:0000313" key="4">
    <source>
        <dbReference type="Proteomes" id="UP000664654"/>
    </source>
</evidence>
<keyword evidence="3" id="KW-0255">Endonuclease</keyword>
<comment type="caution">
    <text evidence="3">The sequence shown here is derived from an EMBL/GenBank/DDBJ whole genome shotgun (WGS) entry which is preliminary data.</text>
</comment>